<dbReference type="InterPro" id="IPR036286">
    <property type="entry name" value="LexA/Signal_pep-like_sf"/>
</dbReference>
<reference evidence="1" key="1">
    <citation type="journal article" date="2021" name="Proc. Natl. Acad. Sci. U.S.A.">
        <title>A Catalog of Tens of Thousands of Viruses from Human Metagenomes Reveals Hidden Associations with Chronic Diseases.</title>
        <authorList>
            <person name="Tisza M.J."/>
            <person name="Buck C.B."/>
        </authorList>
    </citation>
    <scope>NUCLEOTIDE SEQUENCE</scope>
    <source>
        <strain evidence="1">CtNQV2</strain>
    </source>
</reference>
<dbReference type="SUPFAM" id="SSF51306">
    <property type="entry name" value="LexA/Signal peptidase"/>
    <property type="match status" value="1"/>
</dbReference>
<protein>
    <submittedName>
        <fullName evidence="1">Uncharacterized protein</fullName>
    </submittedName>
</protein>
<evidence type="ECO:0000313" key="1">
    <source>
        <dbReference type="EMBL" id="DAF43858.1"/>
    </source>
</evidence>
<dbReference type="Gene3D" id="2.10.109.10">
    <property type="entry name" value="Umud Fragment, subunit A"/>
    <property type="match status" value="1"/>
</dbReference>
<dbReference type="EMBL" id="BK032510">
    <property type="protein sequence ID" value="DAF43858.1"/>
    <property type="molecule type" value="Genomic_DNA"/>
</dbReference>
<name>A0A8S5RZP3_9CAUD</name>
<organism evidence="1">
    <name type="scientific">Myoviridae sp. ctNQV2</name>
    <dbReference type="NCBI Taxonomy" id="2827683"/>
    <lineage>
        <taxon>Viruses</taxon>
        <taxon>Duplodnaviria</taxon>
        <taxon>Heunggongvirae</taxon>
        <taxon>Uroviricota</taxon>
        <taxon>Caudoviricetes</taxon>
    </lineage>
</organism>
<sequence>MIFAIIMYSLLDTRDSFFIKNKKFKRFPSNIIFLDENGKKVNNSEIYCIEGENLAYKNFHDGDFVHIMRNHSFKKGDIVLTNDFELFEVKTRHKNNTVSLYKNNNKKRVDIKEIIGTVVGYYKYK</sequence>
<proteinExistence type="predicted"/>
<accession>A0A8S5RZP3</accession>